<sequence>MPIQWFVWICKLQQKRCWQAGTRPETEIPNMSAIFSG</sequence>
<dbReference type="Proteomes" id="UP000243975">
    <property type="component" value="Unassembled WGS sequence"/>
</dbReference>
<dbReference type="EMBL" id="LEKV01003292">
    <property type="protein sequence ID" value="KVI00743.1"/>
    <property type="molecule type" value="Genomic_DNA"/>
</dbReference>
<protein>
    <submittedName>
        <fullName evidence="1">Uncharacterized protein</fullName>
    </submittedName>
</protein>
<gene>
    <name evidence="1" type="ORF">Ccrd_021003</name>
</gene>
<proteinExistence type="predicted"/>
<organism evidence="1 2">
    <name type="scientific">Cynara cardunculus var. scolymus</name>
    <name type="common">Globe artichoke</name>
    <name type="synonym">Cynara scolymus</name>
    <dbReference type="NCBI Taxonomy" id="59895"/>
    <lineage>
        <taxon>Eukaryota</taxon>
        <taxon>Viridiplantae</taxon>
        <taxon>Streptophyta</taxon>
        <taxon>Embryophyta</taxon>
        <taxon>Tracheophyta</taxon>
        <taxon>Spermatophyta</taxon>
        <taxon>Magnoliopsida</taxon>
        <taxon>eudicotyledons</taxon>
        <taxon>Gunneridae</taxon>
        <taxon>Pentapetalae</taxon>
        <taxon>asterids</taxon>
        <taxon>campanulids</taxon>
        <taxon>Asterales</taxon>
        <taxon>Asteraceae</taxon>
        <taxon>Carduoideae</taxon>
        <taxon>Cardueae</taxon>
        <taxon>Carduinae</taxon>
        <taxon>Cynara</taxon>
    </lineage>
</organism>
<name>A0A103Y1E8_CYNCS</name>
<evidence type="ECO:0000313" key="1">
    <source>
        <dbReference type="EMBL" id="KVI00743.1"/>
    </source>
</evidence>
<dbReference type="Gramene" id="KVI00743">
    <property type="protein sequence ID" value="KVI00743"/>
    <property type="gene ID" value="Ccrd_021003"/>
</dbReference>
<comment type="caution">
    <text evidence="1">The sequence shown here is derived from an EMBL/GenBank/DDBJ whole genome shotgun (WGS) entry which is preliminary data.</text>
</comment>
<evidence type="ECO:0000313" key="2">
    <source>
        <dbReference type="Proteomes" id="UP000243975"/>
    </source>
</evidence>
<reference evidence="1 2" key="1">
    <citation type="journal article" date="2016" name="Sci. Rep.">
        <title>The genome sequence of the outbreeding globe artichoke constructed de novo incorporating a phase-aware low-pass sequencing strategy of F1 progeny.</title>
        <authorList>
            <person name="Scaglione D."/>
            <person name="Reyes-Chin-Wo S."/>
            <person name="Acquadro A."/>
            <person name="Froenicke L."/>
            <person name="Portis E."/>
            <person name="Beitel C."/>
            <person name="Tirone M."/>
            <person name="Mauro R."/>
            <person name="Lo Monaco A."/>
            <person name="Mauromicale G."/>
            <person name="Faccioli P."/>
            <person name="Cattivelli L."/>
            <person name="Rieseberg L."/>
            <person name="Michelmore R."/>
            <person name="Lanteri S."/>
        </authorList>
    </citation>
    <scope>NUCLEOTIDE SEQUENCE [LARGE SCALE GENOMIC DNA]</scope>
    <source>
        <strain evidence="1">2C</strain>
    </source>
</reference>
<dbReference type="AlphaFoldDB" id="A0A103Y1E8"/>
<accession>A0A103Y1E8</accession>
<keyword evidence="2" id="KW-1185">Reference proteome</keyword>